<sequence>MKEATDMLCSIEKIEPLTNLIFRVLLKPDQPFEFRAGQYINVSLSFGSLPFSIASCPSNGAFLELHIGGSDISKKNTLVMEELTNSWICGNMVEVSEARGDAWLRDESVKPLLLVAGGTGMSYTLSILKNSLEQGFIQPIYVYWGAKDMDNLYVHDELVDIALENKNVSYVPVTEISTCPQYAKQGKVLECVMSDFRNLSEFDIYLCGPCKMVEVARDWFCDKRGAEPEQIYADAFAYL</sequence>
<dbReference type="PRINTS" id="PR00410">
    <property type="entry name" value="PHEHYDRXLASE"/>
</dbReference>
<dbReference type="AlphaFoldDB" id="A7N6L6"/>
<dbReference type="PATRIC" id="fig|338187.36.peg.5099"/>
<protein>
    <recommendedName>
        <fullName evidence="6">Oxidoreductase FAD/NAD(P)-binding domain-containing protein</fullName>
    </recommendedName>
</protein>
<dbReference type="CDD" id="cd06189">
    <property type="entry name" value="flavin_oxioreductase"/>
    <property type="match status" value="1"/>
</dbReference>
<dbReference type="GO" id="GO:0008218">
    <property type="term" value="P:bioluminescence"/>
    <property type="evidence" value="ECO:0007669"/>
    <property type="project" value="UniProtKB-KW"/>
</dbReference>
<reference evidence="7 8" key="1">
    <citation type="submission" date="2007-08" db="EMBL/GenBank/DDBJ databases">
        <authorList>
            <consortium name="The Vibrio harveyi Genome Sequencing Project"/>
            <person name="Bassler B."/>
            <person name="Clifton S.W."/>
            <person name="Fulton L."/>
            <person name="Delehaunty K."/>
            <person name="Fronick C."/>
            <person name="Harrison M."/>
            <person name="Markivic C."/>
            <person name="Fulton R."/>
            <person name="Tin-Wollam A.-M."/>
            <person name="Shah N."/>
            <person name="Pepin K."/>
            <person name="Nash W."/>
            <person name="Thiruvilangam P."/>
            <person name="Bhonagiri V."/>
            <person name="Waters C."/>
            <person name="Tu K.C."/>
            <person name="Irgon J."/>
            <person name="Wilson R.K."/>
        </authorList>
    </citation>
    <scope>NUCLEOTIDE SEQUENCE [LARGE SCALE GENOMIC DNA]</scope>
    <source>
        <strain evidence="8">ATCC BAA-1116 / BB120</strain>
    </source>
</reference>
<keyword evidence="2" id="KW-0274">FAD</keyword>
<dbReference type="EMBL" id="CP000790">
    <property type="protein sequence ID" value="ABU74131.1"/>
    <property type="molecule type" value="Genomic_DNA"/>
</dbReference>
<dbReference type="SUPFAM" id="SSF52343">
    <property type="entry name" value="Ferredoxin reductase-like, C-terminal NADP-linked domain"/>
    <property type="match status" value="1"/>
</dbReference>
<evidence type="ECO:0000256" key="3">
    <source>
        <dbReference type="ARBA" id="ARBA00023002"/>
    </source>
</evidence>
<dbReference type="InterPro" id="IPR001433">
    <property type="entry name" value="OxRdtase_FAD/NAD-bd"/>
</dbReference>
<proteinExistence type="inferred from homology"/>
<evidence type="ECO:0000256" key="4">
    <source>
        <dbReference type="ARBA" id="ARBA00023223"/>
    </source>
</evidence>
<dbReference type="Gene3D" id="3.40.50.80">
    <property type="entry name" value="Nucleotide-binding domain of ferredoxin-NADP reductase (FNR) module"/>
    <property type="match status" value="1"/>
</dbReference>
<organism evidence="7 8">
    <name type="scientific">Vibrio campbellii (strain ATCC BAA-1116)</name>
    <dbReference type="NCBI Taxonomy" id="2902295"/>
    <lineage>
        <taxon>Bacteria</taxon>
        <taxon>Pseudomonadati</taxon>
        <taxon>Pseudomonadota</taxon>
        <taxon>Gammaproteobacteria</taxon>
        <taxon>Vibrionales</taxon>
        <taxon>Vibrionaceae</taxon>
        <taxon>Vibrio</taxon>
    </lineage>
</organism>
<keyword evidence="3" id="KW-0560">Oxidoreductase</keyword>
<dbReference type="PANTHER" id="PTHR47354">
    <property type="entry name" value="NADH OXIDOREDUCTASE HCR"/>
    <property type="match status" value="1"/>
</dbReference>
<accession>A7N6L6</accession>
<evidence type="ECO:0000313" key="7">
    <source>
        <dbReference type="EMBL" id="ABU74131.1"/>
    </source>
</evidence>
<dbReference type="GO" id="GO:0016491">
    <property type="term" value="F:oxidoreductase activity"/>
    <property type="evidence" value="ECO:0007669"/>
    <property type="project" value="UniProtKB-KW"/>
</dbReference>
<evidence type="ECO:0000259" key="6">
    <source>
        <dbReference type="Pfam" id="PF00175"/>
    </source>
</evidence>
<evidence type="ECO:0000313" key="8">
    <source>
        <dbReference type="Proteomes" id="UP000008152"/>
    </source>
</evidence>
<name>A7N6L6_VIBC1</name>
<dbReference type="InterPro" id="IPR039261">
    <property type="entry name" value="FNR_nucleotide-bd"/>
</dbReference>
<dbReference type="InterPro" id="IPR017938">
    <property type="entry name" value="Riboflavin_synthase-like_b-brl"/>
</dbReference>
<dbReference type="Gene3D" id="2.40.30.10">
    <property type="entry name" value="Translation factors"/>
    <property type="match status" value="1"/>
</dbReference>
<evidence type="ECO:0000256" key="2">
    <source>
        <dbReference type="ARBA" id="ARBA00022827"/>
    </source>
</evidence>
<keyword evidence="1" id="KW-0285">Flavoprotein</keyword>
<dbReference type="Pfam" id="PF00175">
    <property type="entry name" value="NAD_binding_1"/>
    <property type="match status" value="1"/>
</dbReference>
<gene>
    <name evidence="7" type="ordered locus">VIBHAR_06239</name>
</gene>
<dbReference type="PANTHER" id="PTHR47354:SF7">
    <property type="entry name" value="NAD(P)H-FLAVIN REDUCTASE"/>
    <property type="match status" value="1"/>
</dbReference>
<dbReference type="InterPro" id="IPR050415">
    <property type="entry name" value="MRET"/>
</dbReference>
<evidence type="ECO:0000256" key="5">
    <source>
        <dbReference type="ARBA" id="ARBA00038177"/>
    </source>
</evidence>
<keyword evidence="4" id="KW-0455">Luminescence</keyword>
<dbReference type="KEGG" id="vha:VIBHAR_06239"/>
<dbReference type="NCBIfam" id="NF005963">
    <property type="entry name" value="PRK08051.1"/>
    <property type="match status" value="1"/>
</dbReference>
<dbReference type="Proteomes" id="UP000008152">
    <property type="component" value="Chromosome II"/>
</dbReference>
<comment type="similarity">
    <text evidence="5">Belongs to the Fre/LuxG FAD/NAD(P) flavoprotein oxidoreductase family.</text>
</comment>
<dbReference type="SUPFAM" id="SSF63380">
    <property type="entry name" value="Riboflavin synthase domain-like"/>
    <property type="match status" value="1"/>
</dbReference>
<feature type="domain" description="Oxidoreductase FAD/NAD(P)-binding" evidence="6">
    <location>
        <begin position="114"/>
        <end position="217"/>
    </location>
</feature>
<evidence type="ECO:0000256" key="1">
    <source>
        <dbReference type="ARBA" id="ARBA00022630"/>
    </source>
</evidence>